<gene>
    <name evidence="3" type="ORF">IW256_000879</name>
</gene>
<name>A0A931GKU1_9ACTN</name>
<dbReference type="AlphaFoldDB" id="A0A931GKU1"/>
<accession>A0A931GKU1</accession>
<protein>
    <recommendedName>
        <fullName evidence="5">Coagulation factor 5/8 type domain-containing protein</fullName>
    </recommendedName>
</protein>
<evidence type="ECO:0008006" key="5">
    <source>
        <dbReference type="Google" id="ProtNLM"/>
    </source>
</evidence>
<evidence type="ECO:0000313" key="4">
    <source>
        <dbReference type="Proteomes" id="UP000614047"/>
    </source>
</evidence>
<keyword evidence="2" id="KW-0732">Signal</keyword>
<dbReference type="Proteomes" id="UP000614047">
    <property type="component" value="Unassembled WGS sequence"/>
</dbReference>
<reference evidence="3" key="1">
    <citation type="submission" date="2020-11" db="EMBL/GenBank/DDBJ databases">
        <title>Sequencing the genomes of 1000 actinobacteria strains.</title>
        <authorList>
            <person name="Klenk H.-P."/>
        </authorList>
    </citation>
    <scope>NUCLEOTIDE SEQUENCE</scope>
    <source>
        <strain evidence="3">DSM 43175</strain>
    </source>
</reference>
<proteinExistence type="predicted"/>
<feature type="signal peptide" evidence="2">
    <location>
        <begin position="1"/>
        <end position="33"/>
    </location>
</feature>
<dbReference type="EMBL" id="JADOUA010000001">
    <property type="protein sequence ID" value="MBG6086766.1"/>
    <property type="molecule type" value="Genomic_DNA"/>
</dbReference>
<evidence type="ECO:0000313" key="3">
    <source>
        <dbReference type="EMBL" id="MBG6086766.1"/>
    </source>
</evidence>
<feature type="chain" id="PRO_5038678832" description="Coagulation factor 5/8 type domain-containing protein" evidence="2">
    <location>
        <begin position="34"/>
        <end position="558"/>
    </location>
</feature>
<keyword evidence="4" id="KW-1185">Reference proteome</keyword>
<dbReference type="Gene3D" id="3.20.20.140">
    <property type="entry name" value="Metal-dependent hydrolases"/>
    <property type="match status" value="1"/>
</dbReference>
<organism evidence="3 4">
    <name type="scientific">Actinomadura viridis</name>
    <dbReference type="NCBI Taxonomy" id="58110"/>
    <lineage>
        <taxon>Bacteria</taxon>
        <taxon>Bacillati</taxon>
        <taxon>Actinomycetota</taxon>
        <taxon>Actinomycetes</taxon>
        <taxon>Streptosporangiales</taxon>
        <taxon>Thermomonosporaceae</taxon>
        <taxon>Actinomadura</taxon>
    </lineage>
</organism>
<comment type="caution">
    <text evidence="3">The sequence shown here is derived from an EMBL/GenBank/DDBJ whole genome shotgun (WGS) entry which is preliminary data.</text>
</comment>
<evidence type="ECO:0000256" key="2">
    <source>
        <dbReference type="SAM" id="SignalP"/>
    </source>
</evidence>
<feature type="region of interest" description="Disordered" evidence="1">
    <location>
        <begin position="36"/>
        <end position="62"/>
    </location>
</feature>
<sequence>MPRENPIARAALAVLTSAVVLLGLASFDPPAAAKAAASPSAPVAPPDGVNASGEPFRGTTADGQVRGYADLHSHLMSYEAFGGSLMCGKPFDERGVEEALRDCADHGKDGSLAWFENFVSKGSPVGTHDTTGWPTFKDWPSQGSLTHQQAYYTWVERSWRAGQRILVNHLVANRTLCDIYPLKKYGCDEMDSIRLQAKRMRELETYVDGQSGGPGKGWFRIVQNPAEARGVIAQGKLAVVLGVETSEPFGCRQIGGWPQCTKKQIDDGLDEMQRLGVASMFVCHKFDNALCGVRFDGDATGVILNLGNFLGSGRFWQADTCVRPEHDNEITPSNDLTDLLAGPLAHLRPLGITLPVYPKAPHCNIRGLTDLGAHMVKGMIQRGMIVEIDHMSVKAAERTLSILEEAKYPGVVSSHSWMDMGYAGRIYRLGGMIASYGHAADGFVGEWREAKKARDPGRFFGYGYGLDANGMGALPPARKNNQDNPVRYPFTSPVDPNVTLDRAQTGLRTWDYNAEGVANYGLVPDWIADMRNVAGDEIITDMSRGAEAYLRMWESARD</sequence>
<dbReference type="InterPro" id="IPR032466">
    <property type="entry name" value="Metal_Hydrolase"/>
</dbReference>
<evidence type="ECO:0000256" key="1">
    <source>
        <dbReference type="SAM" id="MobiDB-lite"/>
    </source>
</evidence>
<dbReference type="SUPFAM" id="SSF51556">
    <property type="entry name" value="Metallo-dependent hydrolases"/>
    <property type="match status" value="1"/>
</dbReference>
<dbReference type="RefSeq" id="WP_197009714.1">
    <property type="nucleotide sequence ID" value="NZ_BAABES010000007.1"/>
</dbReference>